<dbReference type="Pfam" id="PF02571">
    <property type="entry name" value="CbiJ"/>
    <property type="match status" value="1"/>
</dbReference>
<dbReference type="NCBIfam" id="TIGR00715">
    <property type="entry name" value="precor6x_red"/>
    <property type="match status" value="1"/>
</dbReference>
<comment type="pathway">
    <text evidence="1">Cofactor biosynthesis; adenosylcobalamin biosynthesis.</text>
</comment>
<evidence type="ECO:0000313" key="4">
    <source>
        <dbReference type="EMBL" id="MBY8878361.1"/>
    </source>
</evidence>
<comment type="caution">
    <text evidence="4">The sequence shown here is derived from an EMBL/GenBank/DDBJ whole genome shotgun (WGS) entry which is preliminary data.</text>
</comment>
<keyword evidence="3 4" id="KW-0560">Oxidoreductase</keyword>
<proteinExistence type="predicted"/>
<dbReference type="PANTHER" id="PTHR36925">
    <property type="entry name" value="COBALT-PRECORRIN-6A REDUCTASE"/>
    <property type="match status" value="1"/>
</dbReference>
<evidence type="ECO:0000256" key="2">
    <source>
        <dbReference type="ARBA" id="ARBA00022573"/>
    </source>
</evidence>
<dbReference type="PANTHER" id="PTHR36925:SF1">
    <property type="entry name" value="COBALT-PRECORRIN-6A REDUCTASE"/>
    <property type="match status" value="1"/>
</dbReference>
<keyword evidence="2" id="KW-0169">Cobalamin biosynthesis</keyword>
<evidence type="ECO:0000313" key="5">
    <source>
        <dbReference type="Proteomes" id="UP000778578"/>
    </source>
</evidence>
<dbReference type="Proteomes" id="UP000778578">
    <property type="component" value="Unassembled WGS sequence"/>
</dbReference>
<dbReference type="NCBIfam" id="NF005968">
    <property type="entry name" value="PRK08057.1-2"/>
    <property type="match status" value="1"/>
</dbReference>
<dbReference type="InterPro" id="IPR003723">
    <property type="entry name" value="Precorrin-6x_reduct"/>
</dbReference>
<gene>
    <name evidence="4" type="ORF">K7862_12050</name>
</gene>
<dbReference type="EC" id="1.3.1.106" evidence="4"/>
<evidence type="ECO:0000256" key="3">
    <source>
        <dbReference type="ARBA" id="ARBA00023002"/>
    </source>
</evidence>
<dbReference type="RefSeq" id="WP_222962491.1">
    <property type="nucleotide sequence ID" value="NZ_JAINZZ010000010.1"/>
</dbReference>
<name>A0ABS7Q5C5_9ACTN</name>
<sequence>MLVLGGTGEARALAALLDGDARFDVTLSLAGRTASPLPAPGRTRSGGFGGAEGLAQWLRAEQVDALVDATHPFAAAISGHAAAAAAATGVPLLALRRPGWTPGPGDRWYPAATLAEAAGLLPSLGARAFLTVGRQDLAVFADTGVFCLIRSVDPPAVPLPRDHHLVLARGPFGVDDELRLLRDHRIDVLVTKDSGGSATAAKLTAARERGLPVLVVRRPPPPPGVPVAATVEEAAGRLRALPG</sequence>
<reference evidence="4 5" key="1">
    <citation type="submission" date="2021-08" db="EMBL/GenBank/DDBJ databases">
        <title>WGS of actinomycetes from Thailand.</title>
        <authorList>
            <person name="Thawai C."/>
        </authorList>
    </citation>
    <scope>NUCLEOTIDE SEQUENCE [LARGE SCALE GENOMIC DNA]</scope>
    <source>
        <strain evidence="4 5">PLK6-54</strain>
    </source>
</reference>
<dbReference type="EMBL" id="JAINZZ010000010">
    <property type="protein sequence ID" value="MBY8878361.1"/>
    <property type="molecule type" value="Genomic_DNA"/>
</dbReference>
<organism evidence="4 5">
    <name type="scientific">Actinacidiphila acidipaludis</name>
    <dbReference type="NCBI Taxonomy" id="2873382"/>
    <lineage>
        <taxon>Bacteria</taxon>
        <taxon>Bacillati</taxon>
        <taxon>Actinomycetota</taxon>
        <taxon>Actinomycetes</taxon>
        <taxon>Kitasatosporales</taxon>
        <taxon>Streptomycetaceae</taxon>
        <taxon>Actinacidiphila</taxon>
    </lineage>
</organism>
<keyword evidence="5" id="KW-1185">Reference proteome</keyword>
<dbReference type="PROSITE" id="PS51014">
    <property type="entry name" value="COBK_CBIJ"/>
    <property type="match status" value="1"/>
</dbReference>
<protein>
    <submittedName>
        <fullName evidence="4">Cobalt-precorrin-6A reductase</fullName>
        <ecNumber evidence="4">1.3.1.106</ecNumber>
    </submittedName>
</protein>
<dbReference type="GO" id="GO:0016491">
    <property type="term" value="F:oxidoreductase activity"/>
    <property type="evidence" value="ECO:0007669"/>
    <property type="project" value="UniProtKB-KW"/>
</dbReference>
<evidence type="ECO:0000256" key="1">
    <source>
        <dbReference type="ARBA" id="ARBA00004953"/>
    </source>
</evidence>
<accession>A0ABS7Q5C5</accession>